<reference evidence="2 3" key="1">
    <citation type="journal article" date="2020" name="Cell">
        <title>Large-Scale Comparative Analyses of Tick Genomes Elucidate Their Genetic Diversity and Vector Capacities.</title>
        <authorList>
            <consortium name="Tick Genome and Microbiome Consortium (TIGMIC)"/>
            <person name="Jia N."/>
            <person name="Wang J."/>
            <person name="Shi W."/>
            <person name="Du L."/>
            <person name="Sun Y."/>
            <person name="Zhan W."/>
            <person name="Jiang J.F."/>
            <person name="Wang Q."/>
            <person name="Zhang B."/>
            <person name="Ji P."/>
            <person name="Bell-Sakyi L."/>
            <person name="Cui X.M."/>
            <person name="Yuan T.T."/>
            <person name="Jiang B.G."/>
            <person name="Yang W.F."/>
            <person name="Lam T.T."/>
            <person name="Chang Q.C."/>
            <person name="Ding S.J."/>
            <person name="Wang X.J."/>
            <person name="Zhu J.G."/>
            <person name="Ruan X.D."/>
            <person name="Zhao L."/>
            <person name="Wei J.T."/>
            <person name="Ye R.Z."/>
            <person name="Que T.C."/>
            <person name="Du C.H."/>
            <person name="Zhou Y.H."/>
            <person name="Cheng J.X."/>
            <person name="Dai P.F."/>
            <person name="Guo W.B."/>
            <person name="Han X.H."/>
            <person name="Huang E.J."/>
            <person name="Li L.F."/>
            <person name="Wei W."/>
            <person name="Gao Y.C."/>
            <person name="Liu J.Z."/>
            <person name="Shao H.Z."/>
            <person name="Wang X."/>
            <person name="Wang C.C."/>
            <person name="Yang T.C."/>
            <person name="Huo Q.B."/>
            <person name="Li W."/>
            <person name="Chen H.Y."/>
            <person name="Chen S.E."/>
            <person name="Zhou L.G."/>
            <person name="Ni X.B."/>
            <person name="Tian J.H."/>
            <person name="Sheng Y."/>
            <person name="Liu T."/>
            <person name="Pan Y.S."/>
            <person name="Xia L.Y."/>
            <person name="Li J."/>
            <person name="Zhao F."/>
            <person name="Cao W.C."/>
        </authorList>
    </citation>
    <scope>NUCLEOTIDE SEQUENCE [LARGE SCALE GENOMIC DNA]</scope>
    <source>
        <strain evidence="2">HaeL-2018</strain>
    </source>
</reference>
<evidence type="ECO:0000313" key="2">
    <source>
        <dbReference type="EMBL" id="KAH9372545.1"/>
    </source>
</evidence>
<proteinExistence type="predicted"/>
<evidence type="ECO:0000313" key="3">
    <source>
        <dbReference type="Proteomes" id="UP000821853"/>
    </source>
</evidence>
<protein>
    <submittedName>
        <fullName evidence="2">Uncharacterized protein</fullName>
    </submittedName>
</protein>
<name>A0A9J6GCK9_HAELO</name>
<evidence type="ECO:0000256" key="1">
    <source>
        <dbReference type="SAM" id="MobiDB-lite"/>
    </source>
</evidence>
<comment type="caution">
    <text evidence="2">The sequence shown here is derived from an EMBL/GenBank/DDBJ whole genome shotgun (WGS) entry which is preliminary data.</text>
</comment>
<dbReference type="VEuPathDB" id="VectorBase:HLOH_044396"/>
<organism evidence="2 3">
    <name type="scientific">Haemaphysalis longicornis</name>
    <name type="common">Bush tick</name>
    <dbReference type="NCBI Taxonomy" id="44386"/>
    <lineage>
        <taxon>Eukaryota</taxon>
        <taxon>Metazoa</taxon>
        <taxon>Ecdysozoa</taxon>
        <taxon>Arthropoda</taxon>
        <taxon>Chelicerata</taxon>
        <taxon>Arachnida</taxon>
        <taxon>Acari</taxon>
        <taxon>Parasitiformes</taxon>
        <taxon>Ixodida</taxon>
        <taxon>Ixodoidea</taxon>
        <taxon>Ixodidae</taxon>
        <taxon>Haemaphysalinae</taxon>
        <taxon>Haemaphysalis</taxon>
    </lineage>
</organism>
<feature type="region of interest" description="Disordered" evidence="1">
    <location>
        <begin position="1"/>
        <end position="121"/>
    </location>
</feature>
<accession>A0A9J6GCK9</accession>
<feature type="compositionally biased region" description="Basic and acidic residues" evidence="1">
    <location>
        <begin position="19"/>
        <end position="36"/>
    </location>
</feature>
<feature type="compositionally biased region" description="Basic and acidic residues" evidence="1">
    <location>
        <begin position="48"/>
        <end position="58"/>
    </location>
</feature>
<sequence length="146" mass="16135">MEGNFKDQCTMPWWARPQVRRESDDPDQRRPRKVSENGEALATAETTGDTRSKDDTLSRKNQVAHSNIEGKKKDEQETQSQRAKTTDDKQAAGEDATGRQSEREKANIAIKMAAEKAGGTEKTAAMLATALNTARQAGKWRGATEN</sequence>
<dbReference type="Proteomes" id="UP000821853">
    <property type="component" value="Chromosome 4"/>
</dbReference>
<dbReference type="AlphaFoldDB" id="A0A9J6GCK9"/>
<keyword evidence="3" id="KW-1185">Reference proteome</keyword>
<feature type="compositionally biased region" description="Basic and acidic residues" evidence="1">
    <location>
        <begin position="84"/>
        <end position="106"/>
    </location>
</feature>
<gene>
    <name evidence="2" type="ORF">HPB48_014900</name>
</gene>
<dbReference type="EMBL" id="JABSTR010000006">
    <property type="protein sequence ID" value="KAH9372545.1"/>
    <property type="molecule type" value="Genomic_DNA"/>
</dbReference>